<evidence type="ECO:0000256" key="1">
    <source>
        <dbReference type="SAM" id="Coils"/>
    </source>
</evidence>
<feature type="coiled-coil region" evidence="1">
    <location>
        <begin position="62"/>
        <end position="133"/>
    </location>
</feature>
<dbReference type="Proteomes" id="UP000245702">
    <property type="component" value="Unassembled WGS sequence"/>
</dbReference>
<reference evidence="2 3" key="1">
    <citation type="submission" date="2016-01" db="EMBL/GenBank/DDBJ databases">
        <authorList>
            <person name="Brown R."/>
        </authorList>
    </citation>
    <scope>NUCLEOTIDE SEQUENCE [LARGE SCALE GENOMIC DNA]</scope>
    <source>
        <strain evidence="2">Sporomusa sphaeroides DSM 2875</strain>
    </source>
</reference>
<sequence length="173" mass="20295">MNFKQKVWQQIVGMIKIWAVEKFWPWFVESIWPRIREYIVEVVIVAIVAFENKIKDYFTSSNVRQQEENMRKQEEVKKKAEEAAEMAKQATSSEEAEKYTMVMKIWEEVLEDLKIQNNKMRSELEELKEILQTGVKSAKADVEAQIPSEPPAHLHIQATISEQIILLGESKQE</sequence>
<gene>
    <name evidence="2" type="ORF">SSPH_01057</name>
</gene>
<comment type="caution">
    <text evidence="2">The sequence shown here is derived from an EMBL/GenBank/DDBJ whole genome shotgun (WGS) entry which is preliminary data.</text>
</comment>
<keyword evidence="1" id="KW-0175">Coiled coil</keyword>
<dbReference type="RefSeq" id="WP_075756355.1">
    <property type="nucleotide sequence ID" value="NZ_CP146991.1"/>
</dbReference>
<dbReference type="EMBL" id="FCOW01000004">
    <property type="protein sequence ID" value="CVK18419.1"/>
    <property type="molecule type" value="Genomic_DNA"/>
</dbReference>
<proteinExistence type="predicted"/>
<organism evidence="2 3">
    <name type="scientific">Sporomusa sphaeroides DSM 2875</name>
    <dbReference type="NCBI Taxonomy" id="1337886"/>
    <lineage>
        <taxon>Bacteria</taxon>
        <taxon>Bacillati</taxon>
        <taxon>Bacillota</taxon>
        <taxon>Negativicutes</taxon>
        <taxon>Selenomonadales</taxon>
        <taxon>Sporomusaceae</taxon>
        <taxon>Sporomusa</taxon>
    </lineage>
</organism>
<evidence type="ECO:0000313" key="3">
    <source>
        <dbReference type="Proteomes" id="UP000245702"/>
    </source>
</evidence>
<protein>
    <submittedName>
        <fullName evidence="2">Uncharacterized protein</fullName>
    </submittedName>
</protein>
<keyword evidence="3" id="KW-1185">Reference proteome</keyword>
<name>A0ABM9W0M1_9FIRM</name>
<evidence type="ECO:0000313" key="2">
    <source>
        <dbReference type="EMBL" id="CVK18419.1"/>
    </source>
</evidence>
<accession>A0ABM9W0M1</accession>